<accession>A0A2I1BW92</accession>
<protein>
    <submittedName>
        <fullName evidence="1">Uncharacterized protein</fullName>
    </submittedName>
</protein>
<sequence>MAEDHLRTLRRLMKRYNIRFLRLDEGVPELHADTFNNIKKLGSYQFDVYSAGVNIWSSKEPWKQQIKARAEWLCQRAERLFGQERNEAGWRFGLENHILGRFLAEVACPRCRARIWQSEIQATLSNNKIEHERELEQRRKRRKPCQCPPGERIKDYYEIGTNRLFDDRAQEFVVYDELLRSQLPKQGPDRVLGLQNTRNLDTLLMSPVRPDLAKQRDDTVSDILKSTPFKSQADPLLFPFLLLEAKSETSSSGFDAIQVQSAFPIYALLKLQEDLRSCVDWSSGEERFEPLVWFLASRGDQWKVYGAHLEKAADGGPTRYVSYKAAEILTTVLDPHNISFLYRTTNSANKDVTLLWSGSLLHKDNALQLLLIVDYIMDWARDIYRTAILKQLQSLVTGQAFDQISIVDSEIISTRRDPTSWIPAPPSTVFDDMEELSDTMDEDGPPLMSLDHQAMLDFRIPNSKLGTVRSASLIDFRFDCFYLTQKLIPSFLQVIGGRHHNPRNTEKAARHIINFITQFDEVLVMSGADLELLERLWTSTDRSDPEAREEDFYVIMECSWYFTVTWQITRQLSCFAISKAAFDIMKTYARFSVRRKGIENLHQRERRCSQKVLRQCVECLRSGSPWQVLLAAISSTLVTIYPLPVRRREDFAPPIDVLGFGYAREDRVRTFILRYLKRNLWKPKRYITISNEELKAALREGYTEEEVISARHEKPPKHTDQSWKRISEQRTHILEEECHNSDLCERCRLASEATISPFAHGYLDTRNQPLLSAYGTVLVVSLRDPARSYVPDACVFALRPLRDLKDNMALSIMIEDLMQGALVYHTMKCGANDIKSGVGMKHNLPLPFRPTMLDEEVSLLNWIRELRDEPLLDKQDHPGYEAWLKGGYNPHIFMYYLSIGHLEHEASMLAKNKDDRDFYSAVGRIREDNGKESLFDFSPHREVKLCGKDLTPRFMTWDTGKEFLRREYPRQFRYVSSLNMPQTPTARGESMS</sequence>
<dbReference type="RefSeq" id="XP_024678244.1">
    <property type="nucleotide sequence ID" value="XM_024825905.1"/>
</dbReference>
<dbReference type="VEuPathDB" id="FungiDB:P174DRAFT_435024"/>
<dbReference type="STRING" id="1392255.A0A2I1BW92"/>
<gene>
    <name evidence="1" type="ORF">P174DRAFT_435024</name>
</gene>
<organism evidence="1 2">
    <name type="scientific">Aspergillus novofumigatus (strain IBT 16806)</name>
    <dbReference type="NCBI Taxonomy" id="1392255"/>
    <lineage>
        <taxon>Eukaryota</taxon>
        <taxon>Fungi</taxon>
        <taxon>Dikarya</taxon>
        <taxon>Ascomycota</taxon>
        <taxon>Pezizomycotina</taxon>
        <taxon>Eurotiomycetes</taxon>
        <taxon>Eurotiomycetidae</taxon>
        <taxon>Eurotiales</taxon>
        <taxon>Aspergillaceae</taxon>
        <taxon>Aspergillus</taxon>
        <taxon>Aspergillus subgen. Fumigati</taxon>
    </lineage>
</organism>
<comment type="caution">
    <text evidence="1">The sequence shown here is derived from an EMBL/GenBank/DDBJ whole genome shotgun (WGS) entry which is preliminary data.</text>
</comment>
<dbReference type="OrthoDB" id="3538597at2759"/>
<evidence type="ECO:0000313" key="1">
    <source>
        <dbReference type="EMBL" id="PKX89649.1"/>
    </source>
</evidence>
<name>A0A2I1BW92_ASPN1</name>
<reference evidence="2" key="1">
    <citation type="journal article" date="2018" name="Proc. Natl. Acad. Sci. U.S.A.">
        <title>Linking secondary metabolites to gene clusters through genome sequencing of six diverse Aspergillus species.</title>
        <authorList>
            <person name="Kaerboelling I."/>
            <person name="Vesth T.C."/>
            <person name="Frisvad J.C."/>
            <person name="Nybo J.L."/>
            <person name="Theobald S."/>
            <person name="Kuo A."/>
            <person name="Bowyer P."/>
            <person name="Matsuda Y."/>
            <person name="Mondo S."/>
            <person name="Lyhne E.K."/>
            <person name="Kogle M.E."/>
            <person name="Clum A."/>
            <person name="Lipzen A."/>
            <person name="Salamov A."/>
            <person name="Ngan C.Y."/>
            <person name="Daum C."/>
            <person name="Chiniquy J."/>
            <person name="Barry K."/>
            <person name="LaButti K."/>
            <person name="Haridas S."/>
            <person name="Simmons B.A."/>
            <person name="Magnuson J.K."/>
            <person name="Mortensen U.H."/>
            <person name="Larsen T.O."/>
            <person name="Grigoriev I.V."/>
            <person name="Baker S.E."/>
            <person name="Andersen M.R."/>
        </authorList>
    </citation>
    <scope>NUCLEOTIDE SEQUENCE [LARGE SCALE GENOMIC DNA]</scope>
    <source>
        <strain evidence="2">IBT 16806</strain>
    </source>
</reference>
<dbReference type="Proteomes" id="UP000234474">
    <property type="component" value="Unassembled WGS sequence"/>
</dbReference>
<proteinExistence type="predicted"/>
<dbReference type="GeneID" id="36533230"/>
<dbReference type="AlphaFoldDB" id="A0A2I1BW92"/>
<evidence type="ECO:0000313" key="2">
    <source>
        <dbReference type="Proteomes" id="UP000234474"/>
    </source>
</evidence>
<dbReference type="EMBL" id="MSZS01000009">
    <property type="protein sequence ID" value="PKX89649.1"/>
    <property type="molecule type" value="Genomic_DNA"/>
</dbReference>
<keyword evidence="2" id="KW-1185">Reference proteome</keyword>
<dbReference type="OMA" id="WRFGLEN"/>